<sequence>MPVRYVPESPRFQLSNAASYVLLASVLTELQATMKIGSTSKFLLNLKIDILMPRHLLAPVRYIPESPQCQLSNATSHILLALALAELQAAIEIGFTSKFLLTLKTDSLTLRFSFMPIRHAPGPSPCQLSNDTFCAHLA</sequence>
<evidence type="ECO:0000313" key="2">
    <source>
        <dbReference type="Proteomes" id="UP000276215"/>
    </source>
</evidence>
<accession>A0A3N4JCW8</accession>
<evidence type="ECO:0000313" key="1">
    <source>
        <dbReference type="EMBL" id="RPA96082.1"/>
    </source>
</evidence>
<dbReference type="AlphaFoldDB" id="A0A3N4JCW8"/>
<dbReference type="EMBL" id="ML120418">
    <property type="protein sequence ID" value="RPA96082.1"/>
    <property type="molecule type" value="Genomic_DNA"/>
</dbReference>
<dbReference type="Proteomes" id="UP000276215">
    <property type="component" value="Unassembled WGS sequence"/>
</dbReference>
<organism evidence="1 2">
    <name type="scientific">Choiromyces venosus 120613-1</name>
    <dbReference type="NCBI Taxonomy" id="1336337"/>
    <lineage>
        <taxon>Eukaryota</taxon>
        <taxon>Fungi</taxon>
        <taxon>Dikarya</taxon>
        <taxon>Ascomycota</taxon>
        <taxon>Pezizomycotina</taxon>
        <taxon>Pezizomycetes</taxon>
        <taxon>Pezizales</taxon>
        <taxon>Tuberaceae</taxon>
        <taxon>Choiromyces</taxon>
    </lineage>
</organism>
<proteinExistence type="predicted"/>
<name>A0A3N4JCW8_9PEZI</name>
<reference evidence="1 2" key="1">
    <citation type="journal article" date="2018" name="Nat. Ecol. Evol.">
        <title>Pezizomycetes genomes reveal the molecular basis of ectomycorrhizal truffle lifestyle.</title>
        <authorList>
            <person name="Murat C."/>
            <person name="Payen T."/>
            <person name="Noel B."/>
            <person name="Kuo A."/>
            <person name="Morin E."/>
            <person name="Chen J."/>
            <person name="Kohler A."/>
            <person name="Krizsan K."/>
            <person name="Balestrini R."/>
            <person name="Da Silva C."/>
            <person name="Montanini B."/>
            <person name="Hainaut M."/>
            <person name="Levati E."/>
            <person name="Barry K.W."/>
            <person name="Belfiori B."/>
            <person name="Cichocki N."/>
            <person name="Clum A."/>
            <person name="Dockter R.B."/>
            <person name="Fauchery L."/>
            <person name="Guy J."/>
            <person name="Iotti M."/>
            <person name="Le Tacon F."/>
            <person name="Lindquist E.A."/>
            <person name="Lipzen A."/>
            <person name="Malagnac F."/>
            <person name="Mello A."/>
            <person name="Molinier V."/>
            <person name="Miyauchi S."/>
            <person name="Poulain J."/>
            <person name="Riccioni C."/>
            <person name="Rubini A."/>
            <person name="Sitrit Y."/>
            <person name="Splivallo R."/>
            <person name="Traeger S."/>
            <person name="Wang M."/>
            <person name="Zifcakova L."/>
            <person name="Wipf D."/>
            <person name="Zambonelli A."/>
            <person name="Paolocci F."/>
            <person name="Nowrousian M."/>
            <person name="Ottonello S."/>
            <person name="Baldrian P."/>
            <person name="Spatafora J.W."/>
            <person name="Henrissat B."/>
            <person name="Nagy L.G."/>
            <person name="Aury J.M."/>
            <person name="Wincker P."/>
            <person name="Grigoriev I.V."/>
            <person name="Bonfante P."/>
            <person name="Martin F.M."/>
        </authorList>
    </citation>
    <scope>NUCLEOTIDE SEQUENCE [LARGE SCALE GENOMIC DNA]</scope>
    <source>
        <strain evidence="1 2">120613-1</strain>
    </source>
</reference>
<gene>
    <name evidence="1" type="ORF">L873DRAFT_1791843</name>
</gene>
<protein>
    <submittedName>
        <fullName evidence="1">Uncharacterized protein</fullName>
    </submittedName>
</protein>
<keyword evidence="2" id="KW-1185">Reference proteome</keyword>